<feature type="coiled-coil region" evidence="1">
    <location>
        <begin position="150"/>
        <end position="180"/>
    </location>
</feature>
<accession>A0A8S5TJE5</accession>
<organism evidence="2">
    <name type="scientific">CrAss-like virus sp. ctyM420</name>
    <dbReference type="NCBI Taxonomy" id="2828014"/>
    <lineage>
        <taxon>Viruses</taxon>
        <taxon>Duplodnaviria</taxon>
        <taxon>Heunggongvirae</taxon>
        <taxon>Uroviricota</taxon>
        <taxon>Caudoviricetes</taxon>
        <taxon>Crassvirales</taxon>
    </lineage>
</organism>
<keyword evidence="1" id="KW-0175">Coiled coil</keyword>
<protein>
    <submittedName>
        <fullName evidence="2">Uncharacterized protein</fullName>
    </submittedName>
</protein>
<evidence type="ECO:0000256" key="1">
    <source>
        <dbReference type="SAM" id="Coils"/>
    </source>
</evidence>
<evidence type="ECO:0000313" key="2">
    <source>
        <dbReference type="EMBL" id="DAF63289.1"/>
    </source>
</evidence>
<name>A0A8S5TJE5_9CAUD</name>
<dbReference type="EMBL" id="BK032837">
    <property type="protein sequence ID" value="DAF63289.1"/>
    <property type="molecule type" value="Genomic_DNA"/>
</dbReference>
<reference evidence="2" key="1">
    <citation type="journal article" date="2021" name="Proc. Natl. Acad. Sci. U.S.A.">
        <title>A Catalog of Tens of Thousands of Viruses from Human Metagenomes Reveals Hidden Associations with Chronic Diseases.</title>
        <authorList>
            <person name="Tisza M.J."/>
            <person name="Buck C.B."/>
        </authorList>
    </citation>
    <scope>NUCLEOTIDE SEQUENCE</scope>
    <source>
        <strain evidence="2">CtyM420</strain>
    </source>
</reference>
<proteinExistence type="predicted"/>
<sequence length="359" mass="40808">MEKIINTLTPALTTRMLTSEQREAFEKGLTLLEGTPKAQAFVRESRRFKDYHRRVRQLLTYLQTLDTTDAQLSQKRRVGRPTKQEQAYYAQLQKQKALQEAKDSLFPELKPDVSLQPLTYNGIVADPNGESIAATMPSMKQIRVFLSAPLQEQVNNLRALRNETAAKAEQAKTMAEANEKAVAQGKGALYTEQEIAELATRAVEIESHILPDIYTAIDREMGEVYLRLSQRTGDPEYIKYVEKTFNIAPQDLRTQFKPFYEKAQQRDPLFAQTVAEKIAADRPEVKAAREAVAQHKAKAEGIIKYICRKDKPSTKTRVKGIKERIAKLREEFSDIVTEDEIKGFEAILMKTEEEAGVNN</sequence>